<evidence type="ECO:0000256" key="8">
    <source>
        <dbReference type="ARBA" id="ARBA00023145"/>
    </source>
</evidence>
<evidence type="ECO:0000256" key="3">
    <source>
        <dbReference type="ARBA" id="ARBA00011738"/>
    </source>
</evidence>
<keyword evidence="7" id="KW-0378">Hydrolase</keyword>
<protein>
    <recommendedName>
        <fullName evidence="15">Lysosomal Pro-X carboxypeptidase</fullName>
        <ecNumber evidence="14">3.4.16.2</ecNumber>
    </recommendedName>
    <alternativeName>
        <fullName evidence="17">Proline carboxypeptidase</fullName>
    </alternativeName>
    <alternativeName>
        <fullName evidence="16">Prolylcarboxypeptidase</fullName>
    </alternativeName>
</protein>
<keyword evidence="10" id="KW-0325">Glycoprotein</keyword>
<comment type="similarity">
    <text evidence="2">Belongs to the peptidase S28 family.</text>
</comment>
<comment type="subcellular location">
    <subcellularLocation>
        <location evidence="1">Lysosome</location>
    </subcellularLocation>
</comment>
<evidence type="ECO:0000256" key="14">
    <source>
        <dbReference type="ARBA" id="ARBA00066456"/>
    </source>
</evidence>
<name>A0AA35TWH2_GEOBA</name>
<evidence type="ECO:0000256" key="10">
    <source>
        <dbReference type="ARBA" id="ARBA00023180"/>
    </source>
</evidence>
<keyword evidence="9" id="KW-1015">Disulfide bond</keyword>
<feature type="chain" id="PRO_5041338080" description="Lysosomal Pro-X carboxypeptidase" evidence="18">
    <location>
        <begin position="37"/>
        <end position="505"/>
    </location>
</feature>
<evidence type="ECO:0000256" key="11">
    <source>
        <dbReference type="ARBA" id="ARBA00023228"/>
    </source>
</evidence>
<keyword evidence="11" id="KW-0458">Lysosome</keyword>
<evidence type="ECO:0000256" key="9">
    <source>
        <dbReference type="ARBA" id="ARBA00023157"/>
    </source>
</evidence>
<evidence type="ECO:0000256" key="5">
    <source>
        <dbReference type="ARBA" id="ARBA00022670"/>
    </source>
</evidence>
<evidence type="ECO:0000256" key="13">
    <source>
        <dbReference type="ARBA" id="ARBA00059701"/>
    </source>
</evidence>
<evidence type="ECO:0000256" key="18">
    <source>
        <dbReference type="SAM" id="SignalP"/>
    </source>
</evidence>
<evidence type="ECO:0000256" key="1">
    <source>
        <dbReference type="ARBA" id="ARBA00004371"/>
    </source>
</evidence>
<evidence type="ECO:0000256" key="15">
    <source>
        <dbReference type="ARBA" id="ARBA00073691"/>
    </source>
</evidence>
<dbReference type="FunFam" id="1.20.120.980:FF:000002">
    <property type="entry name" value="lysosomal Pro-X carboxypeptidase"/>
    <property type="match status" value="1"/>
</dbReference>
<evidence type="ECO:0000256" key="16">
    <source>
        <dbReference type="ARBA" id="ARBA00076475"/>
    </source>
</evidence>
<comment type="caution">
    <text evidence="19">The sequence shown here is derived from an EMBL/GenBank/DDBJ whole genome shotgun (WGS) entry which is preliminary data.</text>
</comment>
<proteinExistence type="inferred from homology"/>
<evidence type="ECO:0000313" key="19">
    <source>
        <dbReference type="EMBL" id="CAI8054321.1"/>
    </source>
</evidence>
<comment type="subunit">
    <text evidence="3">Homodimer.</text>
</comment>
<evidence type="ECO:0000256" key="4">
    <source>
        <dbReference type="ARBA" id="ARBA00022645"/>
    </source>
</evidence>
<dbReference type="PANTHER" id="PTHR11010:SF38">
    <property type="entry name" value="LYSOSOMAL PRO-X CARBOXYPEPTIDASE"/>
    <property type="match status" value="1"/>
</dbReference>
<keyword evidence="20" id="KW-1185">Reference proteome</keyword>
<dbReference type="PANTHER" id="PTHR11010">
    <property type="entry name" value="PROTEASE S28 PRO-X CARBOXYPEPTIDASE-RELATED"/>
    <property type="match status" value="1"/>
</dbReference>
<evidence type="ECO:0000256" key="12">
    <source>
        <dbReference type="ARBA" id="ARBA00052013"/>
    </source>
</evidence>
<evidence type="ECO:0000256" key="17">
    <source>
        <dbReference type="ARBA" id="ARBA00076608"/>
    </source>
</evidence>
<dbReference type="InterPro" id="IPR029058">
    <property type="entry name" value="AB_hydrolase_fold"/>
</dbReference>
<dbReference type="EC" id="3.4.16.2" evidence="14"/>
<dbReference type="InterPro" id="IPR008758">
    <property type="entry name" value="Peptidase_S28"/>
</dbReference>
<evidence type="ECO:0000256" key="6">
    <source>
        <dbReference type="ARBA" id="ARBA00022729"/>
    </source>
</evidence>
<comment type="catalytic activity">
    <reaction evidence="12">
        <text>Cleavage of a -Pro-|-Xaa bond to release a C-terminal amino acid.</text>
        <dbReference type="EC" id="3.4.16.2"/>
    </reaction>
</comment>
<sequence>MSKRRRHVIAERSMMALGVAAVLLLLLSAWSPGTEAVGSRRRSLLGLLSGRPEAGAASAYSYETAYFPQILDHFVAAESRSFQQRYLVNRQWWKSGGPIFFYTGNEGDITWFCNNTGFVWDIAPRYGAMVVFAEHRYYGESLPFGNDSYKDAAHLSYLTSEQALADFAVLATALRNSIYKTPSSPLIAFGGSYGGMLAAWFRMKYPAIVQGSIAASAPIWWFQGLTPCDSAYLTITRDFSSVNPNCSDNIARSWAAIDRVAKSDLDWIRTTFKLCSPLTPTSVDSFKSWIMDTFFNLAMVDYPYPANFLAPLPAWPINKTCEALATKITEDQELLTALALSLQVYYNSTGSAACFNTSQDATSSLGERGWDFQACTEMVMPMCSEPGPHNMFLAMPWDFAAYSENCYLQFGVTPQEYLVEMEYGGKNISAISNIVFSNGHLDPWSGGGVLESISSSLVAVVIHDGAHHLDLRSATPDDPSDVLAARKLEEQHISQWIKNHSPVHE</sequence>
<keyword evidence="6 18" id="KW-0732">Signal</keyword>
<gene>
    <name evidence="19" type="ORF">GBAR_LOCUS29659</name>
</gene>
<organism evidence="19 20">
    <name type="scientific">Geodia barretti</name>
    <name type="common">Barrett's horny sponge</name>
    <dbReference type="NCBI Taxonomy" id="519541"/>
    <lineage>
        <taxon>Eukaryota</taxon>
        <taxon>Metazoa</taxon>
        <taxon>Porifera</taxon>
        <taxon>Demospongiae</taxon>
        <taxon>Heteroscleromorpha</taxon>
        <taxon>Tetractinellida</taxon>
        <taxon>Astrophorina</taxon>
        <taxon>Geodiidae</taxon>
        <taxon>Geodia</taxon>
    </lineage>
</organism>
<keyword evidence="4 19" id="KW-0121">Carboxypeptidase</keyword>
<feature type="signal peptide" evidence="18">
    <location>
        <begin position="1"/>
        <end position="36"/>
    </location>
</feature>
<keyword evidence="8" id="KW-0865">Zymogen</keyword>
<dbReference type="EMBL" id="CASHTH010004167">
    <property type="protein sequence ID" value="CAI8054321.1"/>
    <property type="molecule type" value="Genomic_DNA"/>
</dbReference>
<dbReference type="Gene3D" id="3.40.50.1820">
    <property type="entry name" value="alpha/beta hydrolase"/>
    <property type="match status" value="1"/>
</dbReference>
<keyword evidence="5" id="KW-0645">Protease</keyword>
<reference evidence="19" key="1">
    <citation type="submission" date="2023-03" db="EMBL/GenBank/DDBJ databases">
        <authorList>
            <person name="Steffen K."/>
            <person name="Cardenas P."/>
        </authorList>
    </citation>
    <scope>NUCLEOTIDE SEQUENCE</scope>
</reference>
<accession>A0AA35TWH2</accession>
<evidence type="ECO:0000256" key="2">
    <source>
        <dbReference type="ARBA" id="ARBA00011079"/>
    </source>
</evidence>
<evidence type="ECO:0000313" key="20">
    <source>
        <dbReference type="Proteomes" id="UP001174909"/>
    </source>
</evidence>
<dbReference type="Gene3D" id="1.20.120.980">
    <property type="entry name" value="Serine carboxypeptidase S28, SKS domain"/>
    <property type="match status" value="1"/>
</dbReference>
<evidence type="ECO:0000256" key="7">
    <source>
        <dbReference type="ARBA" id="ARBA00022801"/>
    </source>
</evidence>
<dbReference type="GO" id="GO:0006508">
    <property type="term" value="P:proteolysis"/>
    <property type="evidence" value="ECO:0007669"/>
    <property type="project" value="UniProtKB-KW"/>
</dbReference>
<dbReference type="Proteomes" id="UP001174909">
    <property type="component" value="Unassembled WGS sequence"/>
</dbReference>
<dbReference type="GO" id="GO:0008239">
    <property type="term" value="F:dipeptidyl-peptidase activity"/>
    <property type="evidence" value="ECO:0007669"/>
    <property type="project" value="TreeGrafter"/>
</dbReference>
<dbReference type="AlphaFoldDB" id="A0AA35TWH2"/>
<dbReference type="Pfam" id="PF05577">
    <property type="entry name" value="Peptidase_S28"/>
    <property type="match status" value="1"/>
</dbReference>
<dbReference type="GO" id="GO:0005764">
    <property type="term" value="C:lysosome"/>
    <property type="evidence" value="ECO:0007669"/>
    <property type="project" value="UniProtKB-SubCell"/>
</dbReference>
<dbReference type="SUPFAM" id="SSF53474">
    <property type="entry name" value="alpha/beta-Hydrolases"/>
    <property type="match status" value="1"/>
</dbReference>
<comment type="function">
    <text evidence="13">Cleaves C-terminal amino acids linked to proline in peptides such as angiotensin II, III and des-Arg9-bradykinin. This cleavage occurs at acidic pH, but enzymatic activity is retained with some substrates at neutral pH.</text>
</comment>
<dbReference type="InterPro" id="IPR042269">
    <property type="entry name" value="Ser_carbopepase_S28_SKS"/>
</dbReference>
<dbReference type="GO" id="GO:0004185">
    <property type="term" value="F:serine-type carboxypeptidase activity"/>
    <property type="evidence" value="ECO:0007669"/>
    <property type="project" value="UniProtKB-EC"/>
</dbReference>